<evidence type="ECO:0008006" key="4">
    <source>
        <dbReference type="Google" id="ProtNLM"/>
    </source>
</evidence>
<keyword evidence="3" id="KW-1185">Reference proteome</keyword>
<feature type="region of interest" description="Disordered" evidence="1">
    <location>
        <begin position="41"/>
        <end position="139"/>
    </location>
</feature>
<evidence type="ECO:0000313" key="3">
    <source>
        <dbReference type="Proteomes" id="UP000077684"/>
    </source>
</evidence>
<name>A0A8X7SZD6_9BASI</name>
<feature type="compositionally biased region" description="Basic and acidic residues" evidence="1">
    <location>
        <begin position="283"/>
        <end position="298"/>
    </location>
</feature>
<comment type="caution">
    <text evidence="2">The sequence shown here is derived from an EMBL/GenBank/DDBJ whole genome shotgun (WGS) entry which is preliminary data.</text>
</comment>
<feature type="compositionally biased region" description="Low complexity" evidence="1">
    <location>
        <begin position="7"/>
        <end position="21"/>
    </location>
</feature>
<evidence type="ECO:0000256" key="1">
    <source>
        <dbReference type="SAM" id="MobiDB-lite"/>
    </source>
</evidence>
<sequence length="362" mass="39339">MAKEVEAGWAAQGAGWAVGDGSSSRCPRSVLGVRCLFRESWASRPPRRRAAGLSPRSDRDRPRLSRRRERAEEEDDENEDEDARVLSGQVNGSRDAAAVAPQGRSQHRAVGKHDQQEQEPARKRRKKRPTTGNAAQERLFLLGGPAAPGPWVVADGQRSAVQTSSRRLAKLPKSSSNAAGLMDVAAMEAEGVDRQFADMLSEYLKMDETMEDAPTSTAHPTNSSHGDSSNVPARSTITSSSNWQARAPKERIIPGMGPRSAMQNGSKADFSSSGYRDANGDAASDHSSDWEDEKKETADESGDDSSNPDLDRQGGDEDSNSEGFYQNDYPEGQDDDDEAGWDSDEDDEDEGEASDQYGDEDD</sequence>
<accession>A0A8X7SZD6</accession>
<reference evidence="2" key="1">
    <citation type="submission" date="2016-04" db="EMBL/GenBank/DDBJ databases">
        <authorList>
            <person name="Nguyen H.D."/>
            <person name="Samba Siva P."/>
            <person name="Cullis J."/>
            <person name="Levesque C.A."/>
            <person name="Hambleton S."/>
        </authorList>
    </citation>
    <scope>NUCLEOTIDE SEQUENCE</scope>
    <source>
        <strain evidence="2">DAOMC 236426</strain>
    </source>
</reference>
<feature type="region of interest" description="Disordered" evidence="1">
    <location>
        <begin position="207"/>
        <end position="362"/>
    </location>
</feature>
<dbReference type="EMBL" id="LWDE02000127">
    <property type="protein sequence ID" value="KAE8252876.1"/>
    <property type="molecule type" value="Genomic_DNA"/>
</dbReference>
<evidence type="ECO:0000313" key="2">
    <source>
        <dbReference type="EMBL" id="KAE8252876.1"/>
    </source>
</evidence>
<dbReference type="Proteomes" id="UP000077684">
    <property type="component" value="Unassembled WGS sequence"/>
</dbReference>
<organism evidence="2 3">
    <name type="scientific">Tilletia controversa</name>
    <name type="common">dwarf bunt fungus</name>
    <dbReference type="NCBI Taxonomy" id="13291"/>
    <lineage>
        <taxon>Eukaryota</taxon>
        <taxon>Fungi</taxon>
        <taxon>Dikarya</taxon>
        <taxon>Basidiomycota</taxon>
        <taxon>Ustilaginomycotina</taxon>
        <taxon>Exobasidiomycetes</taxon>
        <taxon>Tilletiales</taxon>
        <taxon>Tilletiaceae</taxon>
        <taxon>Tilletia</taxon>
    </lineage>
</organism>
<feature type="compositionally biased region" description="Polar residues" evidence="1">
    <location>
        <begin position="261"/>
        <end position="274"/>
    </location>
</feature>
<feature type="region of interest" description="Disordered" evidence="1">
    <location>
        <begin position="1"/>
        <end position="26"/>
    </location>
</feature>
<gene>
    <name evidence="2" type="ORF">A4X06_0g1864</name>
</gene>
<protein>
    <recommendedName>
        <fullName evidence="4">Transcription factor Iwr1 domain-containing protein</fullName>
    </recommendedName>
</protein>
<feature type="compositionally biased region" description="Polar residues" evidence="1">
    <location>
        <begin position="214"/>
        <end position="244"/>
    </location>
</feature>
<feature type="compositionally biased region" description="Acidic residues" evidence="1">
    <location>
        <begin position="331"/>
        <end position="362"/>
    </location>
</feature>
<feature type="compositionally biased region" description="Acidic residues" evidence="1">
    <location>
        <begin position="72"/>
        <end position="82"/>
    </location>
</feature>
<reference evidence="2" key="2">
    <citation type="journal article" date="2019" name="IMA Fungus">
        <title>Genome sequencing and comparison of five Tilletia species to identify candidate genes for the detection of regulated species infecting wheat.</title>
        <authorList>
            <person name="Nguyen H.D.T."/>
            <person name="Sultana T."/>
            <person name="Kesanakurti P."/>
            <person name="Hambleton S."/>
        </authorList>
    </citation>
    <scope>NUCLEOTIDE SEQUENCE</scope>
    <source>
        <strain evidence="2">DAOMC 236426</strain>
    </source>
</reference>
<proteinExistence type="predicted"/>
<dbReference type="AlphaFoldDB" id="A0A8X7SZD6"/>
<feature type="compositionally biased region" description="Basic and acidic residues" evidence="1">
    <location>
        <begin position="111"/>
        <end position="121"/>
    </location>
</feature>